<dbReference type="AlphaFoldDB" id="A0A2K4ZR29"/>
<evidence type="ECO:0000313" key="3">
    <source>
        <dbReference type="Proteomes" id="UP000236311"/>
    </source>
</evidence>
<gene>
    <name evidence="2" type="ORF">AMURIS_05688</name>
</gene>
<feature type="compositionally biased region" description="Polar residues" evidence="1">
    <location>
        <begin position="11"/>
        <end position="22"/>
    </location>
</feature>
<feature type="compositionally biased region" description="Basic and acidic residues" evidence="1">
    <location>
        <begin position="1"/>
        <end position="10"/>
    </location>
</feature>
<organism evidence="2 3">
    <name type="scientific">Acetatifactor muris</name>
    <dbReference type="NCBI Taxonomy" id="879566"/>
    <lineage>
        <taxon>Bacteria</taxon>
        <taxon>Bacillati</taxon>
        <taxon>Bacillota</taxon>
        <taxon>Clostridia</taxon>
        <taxon>Lachnospirales</taxon>
        <taxon>Lachnospiraceae</taxon>
        <taxon>Acetatifactor</taxon>
    </lineage>
</organism>
<dbReference type="Proteomes" id="UP000236311">
    <property type="component" value="Unassembled WGS sequence"/>
</dbReference>
<proteinExistence type="predicted"/>
<name>A0A2K4ZR29_9FIRM</name>
<keyword evidence="3" id="KW-1185">Reference proteome</keyword>
<dbReference type="EMBL" id="OFSM01000098">
    <property type="protein sequence ID" value="SOY32920.1"/>
    <property type="molecule type" value="Genomic_DNA"/>
</dbReference>
<feature type="region of interest" description="Disordered" evidence="1">
    <location>
        <begin position="1"/>
        <end position="22"/>
    </location>
</feature>
<sequence length="241" mass="26580">MVRPINRDWNHSPNSGPKSISMSLGSKSAIAEEMSMEASAPMTPEAWATIPWARSNTPITIFQVLVTMRMAQAVLKIHLKNTAVSMSWKLFLSVMIWISSSVITKARITPAMGRMTVSERLWTMLKIPAFQPWGVCPICPDMSATWLLTESNILERLLIMPPTSISFSQVVIASSRKSIRCYLLSAPPASAGGAKVWVFLVRGLAEQTGEQGYKHHADEGNAAARHELLHALAFCSCEIKK</sequence>
<evidence type="ECO:0000256" key="1">
    <source>
        <dbReference type="SAM" id="MobiDB-lite"/>
    </source>
</evidence>
<evidence type="ECO:0000313" key="2">
    <source>
        <dbReference type="EMBL" id="SOY32920.1"/>
    </source>
</evidence>
<protein>
    <submittedName>
        <fullName evidence="2">Uncharacterized protein</fullName>
    </submittedName>
</protein>
<accession>A0A2K4ZR29</accession>
<reference evidence="2 3" key="1">
    <citation type="submission" date="2018-01" db="EMBL/GenBank/DDBJ databases">
        <authorList>
            <person name="Gaut B.S."/>
            <person name="Morton B.R."/>
            <person name="Clegg M.T."/>
            <person name="Duvall M.R."/>
        </authorList>
    </citation>
    <scope>NUCLEOTIDE SEQUENCE [LARGE SCALE GENOMIC DNA]</scope>
    <source>
        <strain evidence="2">GP69</strain>
    </source>
</reference>